<dbReference type="InterPro" id="IPR002126">
    <property type="entry name" value="Cadherin-like_dom"/>
</dbReference>
<dbReference type="GO" id="GO:0008013">
    <property type="term" value="F:beta-catenin binding"/>
    <property type="evidence" value="ECO:0007669"/>
    <property type="project" value="TreeGrafter"/>
</dbReference>
<dbReference type="Pfam" id="PF00353">
    <property type="entry name" value="HemolysinCabind"/>
    <property type="match status" value="3"/>
</dbReference>
<evidence type="ECO:0000259" key="5">
    <source>
        <dbReference type="PROSITE" id="PS50268"/>
    </source>
</evidence>
<evidence type="ECO:0000313" key="8">
    <source>
        <dbReference type="Proteomes" id="UP000281112"/>
    </source>
</evidence>
<dbReference type="GO" id="GO:0016342">
    <property type="term" value="C:catenin complex"/>
    <property type="evidence" value="ECO:0007669"/>
    <property type="project" value="TreeGrafter"/>
</dbReference>
<dbReference type="InterPro" id="IPR037524">
    <property type="entry name" value="PA14/GLEYA"/>
</dbReference>
<proteinExistence type="predicted"/>
<evidence type="ECO:0000259" key="6">
    <source>
        <dbReference type="PROSITE" id="PS51820"/>
    </source>
</evidence>
<dbReference type="CDD" id="cd11304">
    <property type="entry name" value="Cadherin_repeat"/>
    <property type="match status" value="1"/>
</dbReference>
<dbReference type="GO" id="GO:0045296">
    <property type="term" value="F:cadherin binding"/>
    <property type="evidence" value="ECO:0007669"/>
    <property type="project" value="TreeGrafter"/>
</dbReference>
<dbReference type="RefSeq" id="WP_166434323.1">
    <property type="nucleotide sequence ID" value="NZ_RJVQ01000020.1"/>
</dbReference>
<dbReference type="GO" id="GO:0016477">
    <property type="term" value="P:cell migration"/>
    <property type="evidence" value="ECO:0007669"/>
    <property type="project" value="TreeGrafter"/>
</dbReference>
<dbReference type="PROSITE" id="PS50268">
    <property type="entry name" value="CADHERIN_2"/>
    <property type="match status" value="1"/>
</dbReference>
<name>A0A3N9TAB9_9VIBR</name>
<comment type="subcellular location">
    <subcellularLocation>
        <location evidence="1">Membrane</location>
    </subcellularLocation>
</comment>
<reference evidence="7 8" key="1">
    <citation type="submission" date="2018-11" db="EMBL/GenBank/DDBJ databases">
        <title>Vibrio LJC006 sp. nov., isolated from seawater during the bloom of the enteromorpha.</title>
        <authorList>
            <person name="Liang J."/>
        </authorList>
    </citation>
    <scope>NUCLEOTIDE SEQUENCE [LARGE SCALE GENOMIC DNA]</scope>
    <source>
        <strain evidence="7 8">LJC006</strain>
    </source>
</reference>
<keyword evidence="3" id="KW-0106">Calcium</keyword>
<dbReference type="InterPro" id="IPR039808">
    <property type="entry name" value="Cadherin"/>
</dbReference>
<sequence>TIDATTGVVTVADNTQLDYESDTAPTIEITATSSDGTSSTATFTINLTDSSPVSSSVNLGSIAEDSSITITTSDLLANASSSAGGSLSVSDLKLESGSGTLVDNGDGTWTYSPADDDDTDALFSFTLSEGTETITVSATLQVTPVADTPEFGSVDSSTPSTDGLTHMTWTGVLPEGWSGGGATGEQLAAQVQALEILPTVLPTIDSEISVQNSVPVGQINVFTGFVYLEAGTTYTFSGSADDSLYVKIGSDIVAEAQSSVNTGAVSSSTVMVTATGYYPIEVAHHNDDNVGNYNLLISIDGTDACPISTTSMQLYSSEEVLADQGVRLGEPVYDEDGVTVDHYVAYTDNNGSEDTTIPVEAFTVSLTDTDGSETLQVSLTTDAPIGTVISDGTNSYTILSVDDVIDVTDWDFTSLTVKTPEDYNGSFDLNITATSTENDTAASSGEQSASATKVITINVYEVNDAPDLVVDSTNNLSESDIDASAASCSGSITVSDKDGDSVSLRLVAPTDSDLKSGGTSIEWTLVNGQLIGMAGSVVVLTISLVATAEGYDYQVDLTGSVDNLANSDDSQFTFNVVADDGQDTTSQSVTITIADDQPTVVSSSSSEATAYEGATNVLTGETSFAYNNDPYCSHNHSVNTLSVGDMTITAMGFGSGSSTLQAAQVYQSASGISVDSYGSERFNTEIEYKYDETTGTGLSEQLIIDLGDKIAYGVELTFADMYGGELESGIVYFYRDGVLVSTQTFSSDAANGDYAEYFSVTDGGFDQIIIEATDNGNRWGSDNSDFTISSINFIGASDSTPIATTSGTIDIDYGADGYGSLVLTGVSDSLTTLAGESVTVTVENNGNRLVGTDASGDIVFEVQLTPSTGEWEFYQYQQLQEGQDVNFEFSATDSDGDDTSASVSIDPYYTGFEGLIGEFYNSASQINNISDALNIIATQDSNATFASSSVAYNSDTSTQNDDDLGVSNSASGSSHLADWLGEDSQSLSFTNMQSTNDAVVKLSGGVYLATGDYTMKVSSDDGYQIIIDGQIVASYDSNRSQDSDYFTFSITEPGTHSIQIVYWDQGGDYSLNIQLDDGNGYVTLGQGDYVLSSEAKISSPDAITTFFEDLASSIDSYSDLTGHYVTNDTHHMYYDTTFRDGAESYDWHDRATTIIGDNSSEVIDGNSYTDHLVGNGGNDLLIGGGGDDWLEGGSGNDTLFGYSHNDYSSIYSGYSDESGADLLDGGAGTDTLYGGSGDDILIGGTGSDTLFGDNGNDILIGGTFDSATGDNANDVLTGGAGKDLFILEENGGVDTLADFNSNEDAIDISELIDTNSILTDTNRDSSKSDYEVIEEYLSAHVDVSQSTGVNISGADGSTSHVADFGSASDFSNNTVSLIVNDLEFNINKGS</sequence>
<dbReference type="PANTHER" id="PTHR24027">
    <property type="entry name" value="CADHERIN-23"/>
    <property type="match status" value="1"/>
</dbReference>
<evidence type="ECO:0000256" key="2">
    <source>
        <dbReference type="ARBA" id="ARBA00022737"/>
    </source>
</evidence>
<dbReference type="EMBL" id="RJVQ01000020">
    <property type="protein sequence ID" value="RQW61041.1"/>
    <property type="molecule type" value="Genomic_DNA"/>
</dbReference>
<dbReference type="NCBIfam" id="TIGR01965">
    <property type="entry name" value="VCBS_repeat"/>
    <property type="match status" value="1"/>
</dbReference>
<dbReference type="InterPro" id="IPR041690">
    <property type="entry name" value="Cadherin_5"/>
</dbReference>
<comment type="caution">
    <text evidence="7">The sequence shown here is derived from an EMBL/GenBank/DDBJ whole genome shotgun (WGS) entry which is preliminary data.</text>
</comment>
<protein>
    <recommendedName>
        <fullName evidence="9">PA14 domain-containing protein</fullName>
    </recommendedName>
</protein>
<dbReference type="PRINTS" id="PR00313">
    <property type="entry name" value="CABNDNGRPT"/>
</dbReference>
<dbReference type="PANTHER" id="PTHR24027:SF438">
    <property type="entry name" value="CADHERIN 23"/>
    <property type="match status" value="1"/>
</dbReference>
<dbReference type="PROSITE" id="PS00330">
    <property type="entry name" value="HEMOLYSIN_CALCIUM"/>
    <property type="match status" value="2"/>
</dbReference>
<keyword evidence="2" id="KW-0677">Repeat</keyword>
<evidence type="ECO:0000256" key="3">
    <source>
        <dbReference type="ARBA" id="ARBA00022837"/>
    </source>
</evidence>
<dbReference type="InterPro" id="IPR011049">
    <property type="entry name" value="Serralysin-like_metalloprot_C"/>
</dbReference>
<dbReference type="Pfam" id="PF17892">
    <property type="entry name" value="Cadherin_5"/>
    <property type="match status" value="1"/>
</dbReference>
<accession>A0A3N9TAB9</accession>
<dbReference type="GO" id="GO:0005509">
    <property type="term" value="F:calcium ion binding"/>
    <property type="evidence" value="ECO:0007669"/>
    <property type="project" value="InterPro"/>
</dbReference>
<keyword evidence="4" id="KW-0472">Membrane</keyword>
<feature type="non-terminal residue" evidence="7">
    <location>
        <position position="1"/>
    </location>
</feature>
<dbReference type="InterPro" id="IPR018511">
    <property type="entry name" value="Hemolysin-typ_Ca-bd_CS"/>
</dbReference>
<evidence type="ECO:0008006" key="9">
    <source>
        <dbReference type="Google" id="ProtNLM"/>
    </source>
</evidence>
<evidence type="ECO:0000256" key="4">
    <source>
        <dbReference type="ARBA" id="ARBA00023136"/>
    </source>
</evidence>
<dbReference type="InterPro" id="IPR010221">
    <property type="entry name" value="VCBS_dom"/>
</dbReference>
<evidence type="ECO:0000313" key="7">
    <source>
        <dbReference type="EMBL" id="RQW61041.1"/>
    </source>
</evidence>
<dbReference type="Proteomes" id="UP000281112">
    <property type="component" value="Unassembled WGS sequence"/>
</dbReference>
<dbReference type="InterPro" id="IPR001343">
    <property type="entry name" value="Hemolysn_Ca-bd"/>
</dbReference>
<feature type="domain" description="PA14" evidence="6">
    <location>
        <begin position="167"/>
        <end position="311"/>
    </location>
</feature>
<dbReference type="PROSITE" id="PS51820">
    <property type="entry name" value="PA14"/>
    <property type="match status" value="1"/>
</dbReference>
<evidence type="ECO:0000256" key="1">
    <source>
        <dbReference type="ARBA" id="ARBA00004370"/>
    </source>
</evidence>
<gene>
    <name evidence="7" type="ORF">EES38_21390</name>
</gene>
<feature type="domain" description="Cadherin" evidence="5">
    <location>
        <begin position="353"/>
        <end position="468"/>
    </location>
</feature>
<dbReference type="Gene3D" id="2.150.10.10">
    <property type="entry name" value="Serralysin-like metalloprotease, C-terminal"/>
    <property type="match status" value="2"/>
</dbReference>
<dbReference type="GO" id="GO:0007156">
    <property type="term" value="P:homophilic cell adhesion via plasma membrane adhesion molecules"/>
    <property type="evidence" value="ECO:0007669"/>
    <property type="project" value="InterPro"/>
</dbReference>
<dbReference type="SUPFAM" id="SSF51120">
    <property type="entry name" value="beta-Roll"/>
    <property type="match status" value="2"/>
</dbReference>
<organism evidence="7 8">
    <name type="scientific">Vibrio viridaestus</name>
    <dbReference type="NCBI Taxonomy" id="2487322"/>
    <lineage>
        <taxon>Bacteria</taxon>
        <taxon>Pseudomonadati</taxon>
        <taxon>Pseudomonadota</taxon>
        <taxon>Gammaproteobacteria</taxon>
        <taxon>Vibrionales</taxon>
        <taxon>Vibrionaceae</taxon>
        <taxon>Vibrio</taxon>
    </lineage>
</organism>
<keyword evidence="8" id="KW-1185">Reference proteome</keyword>